<dbReference type="AlphaFoldDB" id="G9ZNN3"/>
<dbReference type="eggNOG" id="ENOG50300NC">
    <property type="taxonomic scope" value="Bacteria"/>
</dbReference>
<accession>G9ZNN3</accession>
<reference evidence="2 3" key="1">
    <citation type="submission" date="2011-09" db="EMBL/GenBank/DDBJ databases">
        <authorList>
            <person name="Weinstock G."/>
            <person name="Sodergren E."/>
            <person name="Clifton S."/>
            <person name="Fulton L."/>
            <person name="Fulton B."/>
            <person name="Courtney L."/>
            <person name="Fronick C."/>
            <person name="Harrison M."/>
            <person name="Strong C."/>
            <person name="Farmer C."/>
            <person name="Delahaunty K."/>
            <person name="Markovic C."/>
            <person name="Hall O."/>
            <person name="Minx P."/>
            <person name="Tomlinson C."/>
            <person name="Mitreva M."/>
            <person name="Hou S."/>
            <person name="Chen J."/>
            <person name="Wollam A."/>
            <person name="Pepin K.H."/>
            <person name="Johnson M."/>
            <person name="Bhonagiri V."/>
            <person name="Zhang X."/>
            <person name="Suruliraj S."/>
            <person name="Warren W."/>
            <person name="Chinwalla A."/>
            <person name="Mardis E.R."/>
            <person name="Wilson R.K."/>
        </authorList>
    </citation>
    <scope>NUCLEOTIDE SEQUENCE [LARGE SCALE GENOMIC DNA]</scope>
    <source>
        <strain evidence="2 3">F0439</strain>
    </source>
</reference>
<dbReference type="EMBL" id="AGEY01000062">
    <property type="protein sequence ID" value="EHL98781.1"/>
    <property type="molecule type" value="Genomic_DNA"/>
</dbReference>
<evidence type="ECO:0000256" key="1">
    <source>
        <dbReference type="SAM" id="Phobius"/>
    </source>
</evidence>
<comment type="caution">
    <text evidence="2">The sequence shown here is derived from an EMBL/GenBank/DDBJ whole genome shotgun (WGS) entry which is preliminary data.</text>
</comment>
<keyword evidence="1" id="KW-0472">Membrane</keyword>
<dbReference type="Proteomes" id="UP000004625">
    <property type="component" value="Unassembled WGS sequence"/>
</dbReference>
<feature type="transmembrane region" description="Helical" evidence="1">
    <location>
        <begin position="20"/>
        <end position="40"/>
    </location>
</feature>
<keyword evidence="1" id="KW-0812">Transmembrane</keyword>
<dbReference type="NCBIfam" id="NF040508">
    <property type="entry name" value="LVIS_2131_fam"/>
    <property type="match status" value="1"/>
</dbReference>
<protein>
    <submittedName>
        <fullName evidence="2">Uncharacterized protein</fullName>
    </submittedName>
</protein>
<feature type="transmembrane region" description="Helical" evidence="1">
    <location>
        <begin position="61"/>
        <end position="79"/>
    </location>
</feature>
<sequence length="223" mass="26399">MYTEIIIIVKRGTVDMKSAWNLIGMALWLLLLVYLIWMIHDMRSRRLKVIVTEKKAFTWRNFWISCGEVVVFLLVLWGMSYTTLFQDVKKLNKNAVEVSYSYKPLIIEYKQSKSDYVTVHNGNGRKPIQRYTYFVEGHQYQVDSTNSTVVYGNSNMNLQAQSYKWDRAWLDHLDTRYQRAWVATVTTTYKKNWFNGIGLHAGRQADRFSLIRIPDKSFMHVEK</sequence>
<keyword evidence="3" id="KW-1185">Reference proteome</keyword>
<dbReference type="InterPro" id="IPR049731">
    <property type="entry name" value="LVIS_2131-like"/>
</dbReference>
<evidence type="ECO:0000313" key="2">
    <source>
        <dbReference type="EMBL" id="EHL98781.1"/>
    </source>
</evidence>
<dbReference type="PATRIC" id="fig|797515.3.peg.1243"/>
<dbReference type="STRING" id="797515.HMPREF9103_01336"/>
<name>G9ZNN3_9LACO</name>
<gene>
    <name evidence="2" type="ORF">HMPREF9103_01336</name>
</gene>
<evidence type="ECO:0000313" key="3">
    <source>
        <dbReference type="Proteomes" id="UP000004625"/>
    </source>
</evidence>
<dbReference type="HOGENOM" id="CLU_094536_0_0_9"/>
<proteinExistence type="predicted"/>
<keyword evidence="1" id="KW-1133">Transmembrane helix</keyword>
<organism evidence="2 3">
    <name type="scientific">Lentilactobacillus parafarraginis F0439</name>
    <dbReference type="NCBI Taxonomy" id="797515"/>
    <lineage>
        <taxon>Bacteria</taxon>
        <taxon>Bacillati</taxon>
        <taxon>Bacillota</taxon>
        <taxon>Bacilli</taxon>
        <taxon>Lactobacillales</taxon>
        <taxon>Lactobacillaceae</taxon>
        <taxon>Lentilactobacillus</taxon>
    </lineage>
</organism>